<name>A0A6I9SIU7_ELAGV</name>
<feature type="compositionally biased region" description="Basic residues" evidence="1">
    <location>
        <begin position="58"/>
        <end position="77"/>
    </location>
</feature>
<dbReference type="Pfam" id="PF05623">
    <property type="entry name" value="DUF789"/>
    <property type="match status" value="1"/>
</dbReference>
<accession>A0A6I9SIU7</accession>
<sequence>MLTPFLISPPTLCYVRGFSSESGSLFIKLNLSGIPTSSLVIVAHTLFRSPKLAFWRRSRRRKTQKKGAKGEKNRKKDRRESRTDLGEPQLGSLAKAQLRMACGHTRSNSNATRVADRRSRTLFKRALDHSNYKFSPKECEVPGLVLRNSEQRWIIFTLFSLELDAYWKLAPFLPPLQGVDWKNHVGSGASSDMDGLVSLSPSPTIIFQLDLPKEQKINRLELTDSAKPVPMCSSSGGVVPKGDRTVKRSSRKKGKKKGKQYKRATCKKISTKSEIQHEQSICGPCVSDATNNSDLVCLGDGMSENSVSEKATSASLSIEGTSVGKDGSENNHELADCSTTLSCTSYSDCSLICSPVSDTTTNSDLVCLGDGLSENIVSENATTTSLSIEDTPVGKDGTENNHEFAECSTTSVSCMSYHDCMDESDQVASLSQERAGEESSCNSTASRNNALSTTQTPEIVLSTFDENNKNVNPKQSCNFSDNSPSISLDPYDTSVQDSYLNGWNSDIGENCIDVETLLSVKDESGLNSSGEMIADSRNSDTSCQTTTVNLYDINTEMLDDGCMGNSCWSMDVVNSCNSVERASCSSQAYCSNDFHPIISGKRGRRTRKMSGGASQNVPNRFRGVTGKENNHSVWQKVQKIDMEAFICETETVNAVSSQDNTSLKHSNIKIRSGTSVGLKQNQHGETCRNACSDEVVKTDLCKVTSNIGSTSEVASELIDGSSMNSIRKKASSAFKQENHYSRKGPHAAKVNMNRVSKNHVPQNQEMPILPQVNHKKHISSGLRSPCTIDFQQFLVASADKIDHGHRESQQKPENYIEEVTSSGNSCNTVCDISLPVAYIDVGASPSDSSDQVHIEVTSDICSAKNSKEELCHTDSEENHCLNLVAESSHKECSKPDGSTGSVLQKWVPVGRKESTMSNMSRLDHMNVSIVEDLVPDKLESRHVNAEVSTSTTQYFTLTRDRFPCSSPRAEDKDFSSVEADQVNSKLRNHCYAAGESGVALPISSCQTHEVPNEGFSRFETDLDKILLAVHDAYNLHTAAGAHLASGSPLADIERFLYSASPVIGQTHSTGSCRTCFKEKLISDSLCLHHIPNISLKRLWQWYEEPACFGLEVKAQEYHNSKRLRDGYSEFSAYFVPYLSAVQLFGRSRNTRNDSANEVTAIACEVEKTLETPSSNLCSHPILSMLLPQPFNARDTCSSDSSSFAKDECCNQSSRSTCVGDEELIFEYFESDQPPWRRPLSQKIKELIGGGSVSNCRAFGDPLMLENINLHDLHPASWYSVAWYPIYRIPDGNFHAAFLTYHSLGHFVHRSFSSNASDGLSCIASPVVGLLSYNDKGECWFKLKNPYLKVIQTEEAQCFNPSEILKERLRTLKQTATAMARASVSKGNRRSVNRHPDYEFFMSRSR</sequence>
<evidence type="ECO:0000313" key="2">
    <source>
        <dbReference type="Proteomes" id="UP000504607"/>
    </source>
</evidence>
<dbReference type="GeneID" id="105058950"/>
<feature type="region of interest" description="Disordered" evidence="1">
    <location>
        <begin position="231"/>
        <end position="261"/>
    </location>
</feature>
<feature type="compositionally biased region" description="Polar residues" evidence="1">
    <location>
        <begin position="439"/>
        <end position="452"/>
    </location>
</feature>
<gene>
    <name evidence="3" type="primary">LOC105058950</name>
</gene>
<keyword evidence="2" id="KW-1185">Reference proteome</keyword>
<dbReference type="OrthoDB" id="1920576at2759"/>
<dbReference type="KEGG" id="egu:105058950"/>
<dbReference type="RefSeq" id="XP_010940337.2">
    <property type="nucleotide sequence ID" value="XM_010942035.3"/>
</dbReference>
<reference evidence="3" key="1">
    <citation type="submission" date="2025-08" db="UniProtKB">
        <authorList>
            <consortium name="RefSeq"/>
        </authorList>
    </citation>
    <scope>IDENTIFICATION</scope>
</reference>
<feature type="region of interest" description="Disordered" evidence="1">
    <location>
        <begin position="428"/>
        <end position="452"/>
    </location>
</feature>
<evidence type="ECO:0000313" key="3">
    <source>
        <dbReference type="RefSeq" id="XP_010940337.2"/>
    </source>
</evidence>
<feature type="compositionally biased region" description="Basic residues" evidence="1">
    <location>
        <begin position="247"/>
        <end position="261"/>
    </location>
</feature>
<proteinExistence type="predicted"/>
<dbReference type="PANTHER" id="PTHR32010:SF18">
    <property type="entry name" value="DUF789 FAMILY PROTEIN"/>
    <property type="match status" value="1"/>
</dbReference>
<protein>
    <submittedName>
        <fullName evidence="3">Uncharacterized protein LOC105058950 isoform X1</fullName>
    </submittedName>
</protein>
<organism evidence="2 3">
    <name type="scientific">Elaeis guineensis var. tenera</name>
    <name type="common">Oil palm</name>
    <dbReference type="NCBI Taxonomy" id="51953"/>
    <lineage>
        <taxon>Eukaryota</taxon>
        <taxon>Viridiplantae</taxon>
        <taxon>Streptophyta</taxon>
        <taxon>Embryophyta</taxon>
        <taxon>Tracheophyta</taxon>
        <taxon>Spermatophyta</taxon>
        <taxon>Magnoliopsida</taxon>
        <taxon>Liliopsida</taxon>
        <taxon>Arecaceae</taxon>
        <taxon>Arecoideae</taxon>
        <taxon>Cocoseae</taxon>
        <taxon>Elaeidinae</taxon>
        <taxon>Elaeis</taxon>
    </lineage>
</organism>
<dbReference type="PANTHER" id="PTHR32010">
    <property type="entry name" value="PHOTOSYSTEM II STABILITY/ASSEMBLY FACTOR HCF136, CHLOROPLASTIC"/>
    <property type="match status" value="1"/>
</dbReference>
<dbReference type="Proteomes" id="UP000504607">
    <property type="component" value="Chromosome 16"/>
</dbReference>
<dbReference type="InterPro" id="IPR008507">
    <property type="entry name" value="DUF789"/>
</dbReference>
<dbReference type="InParanoid" id="A0A6I9SIU7"/>
<evidence type="ECO:0000256" key="1">
    <source>
        <dbReference type="SAM" id="MobiDB-lite"/>
    </source>
</evidence>
<dbReference type="FunCoup" id="A0A6I9SIU7">
    <property type="interactions" value="231"/>
</dbReference>
<feature type="region of interest" description="Disordered" evidence="1">
    <location>
        <begin position="58"/>
        <end position="86"/>
    </location>
</feature>